<reference evidence="1" key="2">
    <citation type="submission" date="2021-08" db="EMBL/GenBank/DDBJ databases">
        <authorList>
            <person name="Tani A."/>
            <person name="Ola A."/>
            <person name="Ogura Y."/>
            <person name="Katsura K."/>
            <person name="Hayashi T."/>
        </authorList>
    </citation>
    <scope>NUCLEOTIDE SEQUENCE</scope>
    <source>
        <strain evidence="1">DSM 23632</strain>
    </source>
</reference>
<gene>
    <name evidence="1" type="ORF">MPOCJGCO_2109</name>
</gene>
<accession>A0ABQ4U1M3</accession>
<name>A0ABQ4U1M3_9HYPH</name>
<evidence type="ECO:0000313" key="1">
    <source>
        <dbReference type="EMBL" id="GJE60000.1"/>
    </source>
</evidence>
<proteinExistence type="predicted"/>
<comment type="caution">
    <text evidence="1">The sequence shown here is derived from an EMBL/GenBank/DDBJ whole genome shotgun (WGS) entry which is preliminary data.</text>
</comment>
<organism evidence="1 2">
    <name type="scientific">Methylobacterium trifolii</name>
    <dbReference type="NCBI Taxonomy" id="1003092"/>
    <lineage>
        <taxon>Bacteria</taxon>
        <taxon>Pseudomonadati</taxon>
        <taxon>Pseudomonadota</taxon>
        <taxon>Alphaproteobacteria</taxon>
        <taxon>Hyphomicrobiales</taxon>
        <taxon>Methylobacteriaceae</taxon>
        <taxon>Methylobacterium</taxon>
    </lineage>
</organism>
<evidence type="ECO:0000313" key="2">
    <source>
        <dbReference type="Proteomes" id="UP001055057"/>
    </source>
</evidence>
<dbReference type="Proteomes" id="UP001055057">
    <property type="component" value="Unassembled WGS sequence"/>
</dbReference>
<protein>
    <submittedName>
        <fullName evidence="1">Uncharacterized protein</fullName>
    </submittedName>
</protein>
<keyword evidence="2" id="KW-1185">Reference proteome</keyword>
<sequence>MQLRPGIRVAYLQLWPHARPWRLSRPEPMLRSVPDADAVAGVLARALIAYADGTEGAMPMVVARPAAAQGAQTPGRLIAAE</sequence>
<dbReference type="EMBL" id="BPRB01000109">
    <property type="protein sequence ID" value="GJE60000.1"/>
    <property type="molecule type" value="Genomic_DNA"/>
</dbReference>
<reference evidence="1" key="1">
    <citation type="journal article" date="2021" name="Front. Microbiol.">
        <title>Comprehensive Comparative Genomics and Phenotyping of Methylobacterium Species.</title>
        <authorList>
            <person name="Alessa O."/>
            <person name="Ogura Y."/>
            <person name="Fujitani Y."/>
            <person name="Takami H."/>
            <person name="Hayashi T."/>
            <person name="Sahin N."/>
            <person name="Tani A."/>
        </authorList>
    </citation>
    <scope>NUCLEOTIDE SEQUENCE</scope>
    <source>
        <strain evidence="1">DSM 23632</strain>
    </source>
</reference>